<accession>A0A839HHZ5</accession>
<evidence type="ECO:0000259" key="1">
    <source>
        <dbReference type="Pfam" id="PF08909"/>
    </source>
</evidence>
<feature type="domain" description="DUF1854" evidence="1">
    <location>
        <begin position="33"/>
        <end position="159"/>
    </location>
</feature>
<organism evidence="2 3">
    <name type="scientific">Aquariibacter albus</name>
    <dbReference type="NCBI Taxonomy" id="2759899"/>
    <lineage>
        <taxon>Bacteria</taxon>
        <taxon>Pseudomonadati</taxon>
        <taxon>Pseudomonadota</taxon>
        <taxon>Betaproteobacteria</taxon>
        <taxon>Burkholderiales</taxon>
        <taxon>Sphaerotilaceae</taxon>
        <taxon>Aquariibacter</taxon>
    </lineage>
</organism>
<comment type="caution">
    <text evidence="2">The sequence shown here is derived from an EMBL/GenBank/DDBJ whole genome shotgun (WGS) entry which is preliminary data.</text>
</comment>
<dbReference type="RefSeq" id="WP_182663802.1">
    <property type="nucleotide sequence ID" value="NZ_JACIVI010000002.1"/>
</dbReference>
<gene>
    <name evidence="2" type="ORF">H4F90_09250</name>
</gene>
<dbReference type="AlphaFoldDB" id="A0A839HHZ5"/>
<dbReference type="EMBL" id="JACIVI010000002">
    <property type="protein sequence ID" value="MBB1162167.1"/>
    <property type="molecule type" value="Genomic_DNA"/>
</dbReference>
<dbReference type="Pfam" id="PF08909">
    <property type="entry name" value="DUF1854"/>
    <property type="match status" value="1"/>
</dbReference>
<proteinExistence type="predicted"/>
<dbReference type="InterPro" id="IPR015005">
    <property type="entry name" value="DUF1854"/>
</dbReference>
<keyword evidence="3" id="KW-1185">Reference proteome</keyword>
<evidence type="ECO:0000313" key="2">
    <source>
        <dbReference type="EMBL" id="MBB1162167.1"/>
    </source>
</evidence>
<dbReference type="Proteomes" id="UP000586093">
    <property type="component" value="Unassembled WGS sequence"/>
</dbReference>
<protein>
    <submittedName>
        <fullName evidence="2">DUF1854 domain-containing protein</fullName>
    </submittedName>
</protein>
<reference evidence="2 3" key="1">
    <citation type="submission" date="2020-08" db="EMBL/GenBank/DDBJ databases">
        <title>Aquariorum lacteus gen. nov., sp. nov., a new member of the family Comamonadaceae, isolated from freshwater aquarium.</title>
        <authorList>
            <person name="Chun S.-J."/>
        </authorList>
    </citation>
    <scope>NUCLEOTIDE SEQUENCE [LARGE SCALE GENOMIC DNA]</scope>
    <source>
        <strain evidence="2 3">SJAQ100</strain>
    </source>
</reference>
<sequence>MNPAETPPGLDLHRDPFGRLVLQPAGEGEACPVVPVRAFPLTAPDEGLSLVGPDGHEAAWIERLAALPEGPRALIEAELREREFRPELTRLLAVSSFSTPSTWTVETDRGPSSLVLKGEEDIRRLPDGSLLITDSHGLCFRIPQPRRLDRGSRRLLDRFL</sequence>
<name>A0A839HHZ5_9BURK</name>
<evidence type="ECO:0000313" key="3">
    <source>
        <dbReference type="Proteomes" id="UP000586093"/>
    </source>
</evidence>